<dbReference type="PROSITE" id="PS51294">
    <property type="entry name" value="HTH_MYB"/>
    <property type="match status" value="1"/>
</dbReference>
<dbReference type="EMBL" id="KI517809">
    <property type="protein sequence ID" value="ESQ29983.1"/>
    <property type="molecule type" value="Genomic_DNA"/>
</dbReference>
<feature type="domain" description="Myb-like" evidence="10">
    <location>
        <begin position="2"/>
        <end position="59"/>
    </location>
</feature>
<dbReference type="GO" id="GO:0003691">
    <property type="term" value="F:double-stranded telomeric DNA binding"/>
    <property type="evidence" value="ECO:0007669"/>
    <property type="project" value="InterPro"/>
</dbReference>
<dbReference type="GO" id="GO:0005694">
    <property type="term" value="C:chromosome"/>
    <property type="evidence" value="ECO:0007669"/>
    <property type="project" value="UniProtKB-SubCell"/>
</dbReference>
<proteinExistence type="predicted"/>
<keyword evidence="6" id="KW-0238">DNA-binding</keyword>
<evidence type="ECO:0000313" key="12">
    <source>
        <dbReference type="EMBL" id="ESQ29983.1"/>
    </source>
</evidence>
<dbReference type="InterPro" id="IPR044597">
    <property type="entry name" value="SMH1-6"/>
</dbReference>
<evidence type="ECO:0000313" key="13">
    <source>
        <dbReference type="Proteomes" id="UP000030689"/>
    </source>
</evidence>
<feature type="domain" description="HTH myb-type" evidence="11">
    <location>
        <begin position="1"/>
        <end position="63"/>
    </location>
</feature>
<sequence>MEEHRKNNKWTKEEEEALVAGIAKYGAGKWKKILVDPEFAPQLSGRDNINLKDKWRNLTKTQALNESSPNNSSDMSNESRFDAMVFEAISTINDENGSYYSRILSFIEVKRIYLSLCFSWFLYDIP</sequence>
<keyword evidence="7" id="KW-0804">Transcription</keyword>
<evidence type="ECO:0000256" key="2">
    <source>
        <dbReference type="ARBA" id="ARBA00004604"/>
    </source>
</evidence>
<dbReference type="OMA" id="IEVMWEY"/>
<dbReference type="SMART" id="SM00717">
    <property type="entry name" value="SANT"/>
    <property type="match status" value="1"/>
</dbReference>
<dbReference type="InterPro" id="IPR001005">
    <property type="entry name" value="SANT/Myb"/>
</dbReference>
<accession>V4KRM7</accession>
<evidence type="ECO:0000259" key="10">
    <source>
        <dbReference type="PROSITE" id="PS50090"/>
    </source>
</evidence>
<keyword evidence="3" id="KW-0158">Chromosome</keyword>
<dbReference type="Pfam" id="PF00249">
    <property type="entry name" value="Myb_DNA-binding"/>
    <property type="match status" value="1"/>
</dbReference>
<protein>
    <recommendedName>
        <fullName evidence="9">MYB transcription factor</fullName>
    </recommendedName>
</protein>
<evidence type="ECO:0000256" key="5">
    <source>
        <dbReference type="ARBA" id="ARBA00023054"/>
    </source>
</evidence>
<dbReference type="AlphaFoldDB" id="V4KRM7"/>
<dbReference type="PANTHER" id="PTHR46267">
    <property type="entry name" value="SINGLE MYB HISTONE 4"/>
    <property type="match status" value="1"/>
</dbReference>
<evidence type="ECO:0000256" key="8">
    <source>
        <dbReference type="ARBA" id="ARBA00023242"/>
    </source>
</evidence>
<organism evidence="12 13">
    <name type="scientific">Eutrema salsugineum</name>
    <name type="common">Saltwater cress</name>
    <name type="synonym">Sisymbrium salsugineum</name>
    <dbReference type="NCBI Taxonomy" id="72664"/>
    <lineage>
        <taxon>Eukaryota</taxon>
        <taxon>Viridiplantae</taxon>
        <taxon>Streptophyta</taxon>
        <taxon>Embryophyta</taxon>
        <taxon>Tracheophyta</taxon>
        <taxon>Spermatophyta</taxon>
        <taxon>Magnoliopsida</taxon>
        <taxon>eudicotyledons</taxon>
        <taxon>Gunneridae</taxon>
        <taxon>Pentapetalae</taxon>
        <taxon>rosids</taxon>
        <taxon>malvids</taxon>
        <taxon>Brassicales</taxon>
        <taxon>Brassicaceae</taxon>
        <taxon>Eutremeae</taxon>
        <taxon>Eutrema</taxon>
    </lineage>
</organism>
<keyword evidence="4" id="KW-0805">Transcription regulation</keyword>
<reference evidence="12 13" key="1">
    <citation type="journal article" date="2013" name="Front. Plant Sci.">
        <title>The Reference Genome of the Halophytic Plant Eutrema salsugineum.</title>
        <authorList>
            <person name="Yang R."/>
            <person name="Jarvis D.E."/>
            <person name="Chen H."/>
            <person name="Beilstein M.A."/>
            <person name="Grimwood J."/>
            <person name="Jenkins J."/>
            <person name="Shu S."/>
            <person name="Prochnik S."/>
            <person name="Xin M."/>
            <person name="Ma C."/>
            <person name="Schmutz J."/>
            <person name="Wing R.A."/>
            <person name="Mitchell-Olds T."/>
            <person name="Schumaker K.S."/>
            <person name="Wang X."/>
        </authorList>
    </citation>
    <scope>NUCLEOTIDE SEQUENCE [LARGE SCALE GENOMIC DNA]</scope>
</reference>
<dbReference type="PROSITE" id="PS50090">
    <property type="entry name" value="MYB_LIKE"/>
    <property type="match status" value="1"/>
</dbReference>
<name>V4KRM7_EUTSA</name>
<evidence type="ECO:0000256" key="4">
    <source>
        <dbReference type="ARBA" id="ARBA00023015"/>
    </source>
</evidence>
<evidence type="ECO:0000256" key="3">
    <source>
        <dbReference type="ARBA" id="ARBA00022454"/>
    </source>
</evidence>
<dbReference type="Proteomes" id="UP000030689">
    <property type="component" value="Unassembled WGS sequence"/>
</dbReference>
<evidence type="ECO:0000259" key="11">
    <source>
        <dbReference type="PROSITE" id="PS51294"/>
    </source>
</evidence>
<evidence type="ECO:0000256" key="6">
    <source>
        <dbReference type="ARBA" id="ARBA00023125"/>
    </source>
</evidence>
<dbReference type="CDD" id="cd11660">
    <property type="entry name" value="SANT_TRF"/>
    <property type="match status" value="1"/>
</dbReference>
<dbReference type="GO" id="GO:0005730">
    <property type="term" value="C:nucleolus"/>
    <property type="evidence" value="ECO:0007669"/>
    <property type="project" value="UniProtKB-SubCell"/>
</dbReference>
<comment type="subcellular location">
    <subcellularLocation>
        <location evidence="1">Chromosome</location>
    </subcellularLocation>
    <subcellularLocation>
        <location evidence="2">Nucleus</location>
        <location evidence="2">Nucleolus</location>
    </subcellularLocation>
</comment>
<evidence type="ECO:0000256" key="9">
    <source>
        <dbReference type="ARBA" id="ARBA00032813"/>
    </source>
</evidence>
<dbReference type="Gene3D" id="1.10.246.220">
    <property type="match status" value="1"/>
</dbReference>
<keyword evidence="5" id="KW-0175">Coiled coil</keyword>
<dbReference type="PANTHER" id="PTHR46267:SF3">
    <property type="entry name" value="TELOMERE REPEAT-BINDING FACTOR 4-RELATED"/>
    <property type="match status" value="1"/>
</dbReference>
<keyword evidence="13" id="KW-1185">Reference proteome</keyword>
<dbReference type="FunFam" id="1.10.10.60:FF:000168">
    <property type="entry name" value="Telomere repeat-binding factor 1"/>
    <property type="match status" value="1"/>
</dbReference>
<keyword evidence="8" id="KW-0539">Nucleus</keyword>
<dbReference type="SUPFAM" id="SSF46689">
    <property type="entry name" value="Homeodomain-like"/>
    <property type="match status" value="1"/>
</dbReference>
<evidence type="ECO:0000256" key="7">
    <source>
        <dbReference type="ARBA" id="ARBA00023163"/>
    </source>
</evidence>
<dbReference type="Gramene" id="ESQ29983">
    <property type="protein sequence ID" value="ESQ29983"/>
    <property type="gene ID" value="EUTSA_v10011866mg"/>
</dbReference>
<evidence type="ECO:0000256" key="1">
    <source>
        <dbReference type="ARBA" id="ARBA00004286"/>
    </source>
</evidence>
<dbReference type="InterPro" id="IPR017930">
    <property type="entry name" value="Myb_dom"/>
</dbReference>
<gene>
    <name evidence="12" type="ORF">EUTSA_v10011866mg</name>
</gene>
<dbReference type="InterPro" id="IPR009057">
    <property type="entry name" value="Homeodomain-like_sf"/>
</dbReference>
<dbReference type="KEGG" id="eus:EUTSA_v10011866mg"/>